<protein>
    <submittedName>
        <fullName evidence="1">Uncharacterized protein</fullName>
    </submittedName>
</protein>
<keyword evidence="2" id="KW-1185">Reference proteome</keyword>
<comment type="caution">
    <text evidence="1">The sequence shown here is derived from an EMBL/GenBank/DDBJ whole genome shotgun (WGS) entry which is preliminary data.</text>
</comment>
<reference evidence="1" key="1">
    <citation type="submission" date="2023-08" db="EMBL/GenBank/DDBJ databases">
        <authorList>
            <person name="Chen Y."/>
            <person name="Shah S."/>
            <person name="Dougan E. K."/>
            <person name="Thang M."/>
            <person name="Chan C."/>
        </authorList>
    </citation>
    <scope>NUCLEOTIDE SEQUENCE</scope>
</reference>
<proteinExistence type="predicted"/>
<sequence>MNEIVARLAEGKVAQGEYCGLVLNCSWPMPEEVIRKYEIFREKLLAVMPKKAYIYPAETLHCTICTLRAFTAGPLEPDAMSRWRPVLDAARALPTWPQGAFRLKMGPPTLEGAAAIFRFEDDGAIAAMRSSLREAICSAGGVAAEGCDRSKAKPLPGTAEGDPPPHLPDIVHSTVLRWTAEPSESDLEAARAAFASTSWEPLEVAVSTAKAVIEDIPYMHIPDDPAHTWWRWDA</sequence>
<evidence type="ECO:0000313" key="1">
    <source>
        <dbReference type="EMBL" id="CAJ1370312.1"/>
    </source>
</evidence>
<accession>A0AA36HKR8</accession>
<dbReference type="EMBL" id="CAUJNA010000007">
    <property type="protein sequence ID" value="CAJ1370312.1"/>
    <property type="molecule type" value="Genomic_DNA"/>
</dbReference>
<evidence type="ECO:0000313" key="2">
    <source>
        <dbReference type="Proteomes" id="UP001178507"/>
    </source>
</evidence>
<gene>
    <name evidence="1" type="ORF">EVOR1521_LOCUS905</name>
</gene>
<organism evidence="1 2">
    <name type="scientific">Effrenium voratum</name>
    <dbReference type="NCBI Taxonomy" id="2562239"/>
    <lineage>
        <taxon>Eukaryota</taxon>
        <taxon>Sar</taxon>
        <taxon>Alveolata</taxon>
        <taxon>Dinophyceae</taxon>
        <taxon>Suessiales</taxon>
        <taxon>Symbiodiniaceae</taxon>
        <taxon>Effrenium</taxon>
    </lineage>
</organism>
<dbReference type="Proteomes" id="UP001178507">
    <property type="component" value="Unassembled WGS sequence"/>
</dbReference>
<dbReference type="AlphaFoldDB" id="A0AA36HKR8"/>
<name>A0AA36HKR8_9DINO</name>